<dbReference type="InterPro" id="IPR021729">
    <property type="entry name" value="DUF3298"/>
</dbReference>
<reference evidence="3" key="1">
    <citation type="submission" date="2020-10" db="EMBL/GenBank/DDBJ databases">
        <authorList>
            <person name="Gilroy R."/>
        </authorList>
    </citation>
    <scope>NUCLEOTIDE SEQUENCE</scope>
    <source>
        <strain evidence="3">B2-22910</strain>
    </source>
</reference>
<evidence type="ECO:0000259" key="1">
    <source>
        <dbReference type="Pfam" id="PF11738"/>
    </source>
</evidence>
<dbReference type="EMBL" id="JADIMB010000042">
    <property type="protein sequence ID" value="MBO8470713.1"/>
    <property type="molecule type" value="Genomic_DNA"/>
</dbReference>
<proteinExistence type="predicted"/>
<dbReference type="Gene3D" id="3.90.640.20">
    <property type="entry name" value="Heat-shock cognate protein, ATPase"/>
    <property type="match status" value="1"/>
</dbReference>
<dbReference type="Proteomes" id="UP000823603">
    <property type="component" value="Unassembled WGS sequence"/>
</dbReference>
<dbReference type="InterPro" id="IPR025303">
    <property type="entry name" value="PdaC"/>
</dbReference>
<reference evidence="3" key="2">
    <citation type="journal article" date="2021" name="PeerJ">
        <title>Extensive microbial diversity within the chicken gut microbiome revealed by metagenomics and culture.</title>
        <authorList>
            <person name="Gilroy R."/>
            <person name="Ravi A."/>
            <person name="Getino M."/>
            <person name="Pursley I."/>
            <person name="Horton D.L."/>
            <person name="Alikhan N.F."/>
            <person name="Baker D."/>
            <person name="Gharbi K."/>
            <person name="Hall N."/>
            <person name="Watson M."/>
            <person name="Adriaenssens E.M."/>
            <person name="Foster-Nyarko E."/>
            <person name="Jarju S."/>
            <person name="Secka A."/>
            <person name="Antonio M."/>
            <person name="Oren A."/>
            <person name="Chaudhuri R.R."/>
            <person name="La Ragione R."/>
            <person name="Hildebrand F."/>
            <person name="Pallen M.J."/>
        </authorList>
    </citation>
    <scope>NUCLEOTIDE SEQUENCE</scope>
    <source>
        <strain evidence="3">B2-22910</strain>
    </source>
</reference>
<dbReference type="Pfam" id="PF11738">
    <property type="entry name" value="DUF3298"/>
    <property type="match status" value="1"/>
</dbReference>
<organism evidence="3 4">
    <name type="scientific">Candidatus Cryptobacteroides faecavium</name>
    <dbReference type="NCBI Taxonomy" id="2840762"/>
    <lineage>
        <taxon>Bacteria</taxon>
        <taxon>Pseudomonadati</taxon>
        <taxon>Bacteroidota</taxon>
        <taxon>Bacteroidia</taxon>
        <taxon>Bacteroidales</taxon>
        <taxon>Candidatus Cryptobacteroides</taxon>
    </lineage>
</organism>
<sequence length="254" mass="27426">MSRFIFEAVSAACALCAAVSCSGGFSTQTFTASEKHALSEGGTDSLEIDIQVEYPVSGLTQPAMDNVTKILTTSLFGDQYAAMQPEEAIGAYISGSVDEYRKNNLPLLEMSKDMPHASLSWSDYITGAVAGSHGDILSYTMTKYTYTGGAHGMTSETALNFDMKTGSLLTEGDFFKEGYKEKLPALLSGHLASSLENPADTSMLFTREIGPNGNFMVSPEGVTYIYNQYEIGPYVMGAIRVTVPWDELEGLIEE</sequence>
<dbReference type="Gene3D" id="3.30.565.40">
    <property type="entry name" value="Fervidobacterium nodosum Rt17-B1 like"/>
    <property type="match status" value="1"/>
</dbReference>
<evidence type="ECO:0000313" key="3">
    <source>
        <dbReference type="EMBL" id="MBO8470713.1"/>
    </source>
</evidence>
<dbReference type="AlphaFoldDB" id="A0A9D9IFH2"/>
<gene>
    <name evidence="3" type="ORF">IAB82_02830</name>
</gene>
<dbReference type="Pfam" id="PF13739">
    <property type="entry name" value="PdaC"/>
    <property type="match status" value="1"/>
</dbReference>
<accession>A0A9D9IFH2</accession>
<dbReference type="InterPro" id="IPR037126">
    <property type="entry name" value="PdaC/RsiV-like_sf"/>
</dbReference>
<feature type="domain" description="Deacetylase PdaC" evidence="2">
    <location>
        <begin position="86"/>
        <end position="154"/>
    </location>
</feature>
<dbReference type="PROSITE" id="PS51257">
    <property type="entry name" value="PROKAR_LIPOPROTEIN"/>
    <property type="match status" value="1"/>
</dbReference>
<protein>
    <submittedName>
        <fullName evidence="3">DUF3298 and DUF4163 domain-containing protein</fullName>
    </submittedName>
</protein>
<evidence type="ECO:0000259" key="2">
    <source>
        <dbReference type="Pfam" id="PF13739"/>
    </source>
</evidence>
<name>A0A9D9IFH2_9BACT</name>
<feature type="domain" description="DUF3298" evidence="1">
    <location>
        <begin position="173"/>
        <end position="246"/>
    </location>
</feature>
<comment type="caution">
    <text evidence="3">The sequence shown here is derived from an EMBL/GenBank/DDBJ whole genome shotgun (WGS) entry which is preliminary data.</text>
</comment>
<evidence type="ECO:0000313" key="4">
    <source>
        <dbReference type="Proteomes" id="UP000823603"/>
    </source>
</evidence>